<dbReference type="AlphaFoldDB" id="A0A392RVU2"/>
<evidence type="ECO:0000313" key="1">
    <source>
        <dbReference type="EMBL" id="MCI39920.1"/>
    </source>
</evidence>
<proteinExistence type="predicted"/>
<accession>A0A392RVU2</accession>
<reference evidence="1 2" key="1">
    <citation type="journal article" date="2018" name="Front. Plant Sci.">
        <title>Red Clover (Trifolium pratense) and Zigzag Clover (T. medium) - A Picture of Genomic Similarities and Differences.</title>
        <authorList>
            <person name="Dluhosova J."/>
            <person name="Istvanek J."/>
            <person name="Nedelnik J."/>
            <person name="Repkova J."/>
        </authorList>
    </citation>
    <scope>NUCLEOTIDE SEQUENCE [LARGE SCALE GENOMIC DNA]</scope>
    <source>
        <strain evidence="2">cv. 10/8</strain>
        <tissue evidence="1">Leaf</tissue>
    </source>
</reference>
<dbReference type="EMBL" id="LXQA010273576">
    <property type="protein sequence ID" value="MCI39920.1"/>
    <property type="molecule type" value="Genomic_DNA"/>
</dbReference>
<sequence>MSAKRNQKTIEANSSSDTAEFDLFVNSAEHHFINFISAKSFHTERGFVFSITDTTLSIPDDFARIITGQGWMKLAKHPSSYNSQMVKEF</sequence>
<feature type="non-terminal residue" evidence="1">
    <location>
        <position position="89"/>
    </location>
</feature>
<evidence type="ECO:0000313" key="2">
    <source>
        <dbReference type="Proteomes" id="UP000265520"/>
    </source>
</evidence>
<keyword evidence="2" id="KW-1185">Reference proteome</keyword>
<dbReference type="Proteomes" id="UP000265520">
    <property type="component" value="Unassembled WGS sequence"/>
</dbReference>
<name>A0A392RVU2_9FABA</name>
<organism evidence="1 2">
    <name type="scientific">Trifolium medium</name>
    <dbReference type="NCBI Taxonomy" id="97028"/>
    <lineage>
        <taxon>Eukaryota</taxon>
        <taxon>Viridiplantae</taxon>
        <taxon>Streptophyta</taxon>
        <taxon>Embryophyta</taxon>
        <taxon>Tracheophyta</taxon>
        <taxon>Spermatophyta</taxon>
        <taxon>Magnoliopsida</taxon>
        <taxon>eudicotyledons</taxon>
        <taxon>Gunneridae</taxon>
        <taxon>Pentapetalae</taxon>
        <taxon>rosids</taxon>
        <taxon>fabids</taxon>
        <taxon>Fabales</taxon>
        <taxon>Fabaceae</taxon>
        <taxon>Papilionoideae</taxon>
        <taxon>50 kb inversion clade</taxon>
        <taxon>NPAAA clade</taxon>
        <taxon>Hologalegina</taxon>
        <taxon>IRL clade</taxon>
        <taxon>Trifolieae</taxon>
        <taxon>Trifolium</taxon>
    </lineage>
</organism>
<comment type="caution">
    <text evidence="1">The sequence shown here is derived from an EMBL/GenBank/DDBJ whole genome shotgun (WGS) entry which is preliminary data.</text>
</comment>
<protein>
    <submittedName>
        <fullName evidence="1">Uncharacterized protein</fullName>
    </submittedName>
</protein>